<feature type="domain" description="Sushi" evidence="5">
    <location>
        <begin position="289"/>
        <end position="355"/>
    </location>
</feature>
<dbReference type="InterPro" id="IPR000998">
    <property type="entry name" value="MAM_dom"/>
</dbReference>
<feature type="domain" description="MAM" evidence="4">
    <location>
        <begin position="597"/>
        <end position="697"/>
    </location>
</feature>
<keyword evidence="8" id="KW-1185">Reference proteome</keyword>
<dbReference type="InterPro" id="IPR001212">
    <property type="entry name" value="Somatomedin_B_dom"/>
</dbReference>
<feature type="domain" description="MAM" evidence="4">
    <location>
        <begin position="361"/>
        <end position="463"/>
    </location>
</feature>
<comment type="caution">
    <text evidence="7">The sequence shown here is derived from an EMBL/GenBank/DDBJ whole genome shotgun (WGS) entry which is preliminary data.</text>
</comment>
<dbReference type="Gene3D" id="2.10.70.10">
    <property type="entry name" value="Complement Module, domain 1"/>
    <property type="match status" value="1"/>
</dbReference>
<feature type="disulfide bond" evidence="2">
    <location>
        <begin position="326"/>
        <end position="353"/>
    </location>
</feature>
<reference evidence="7 8" key="1">
    <citation type="submission" date="2019-08" db="EMBL/GenBank/DDBJ databases">
        <title>The genome of the soybean aphid Biotype 1, its phylome, world population structure and adaptation to the North American continent.</title>
        <authorList>
            <person name="Giordano R."/>
            <person name="Donthu R.K."/>
            <person name="Hernandez A.G."/>
            <person name="Wright C.L."/>
            <person name="Zimin A.V."/>
        </authorList>
    </citation>
    <scope>NUCLEOTIDE SEQUENCE [LARGE SCALE GENOMIC DNA]</scope>
    <source>
        <tissue evidence="7">Whole aphids</tissue>
    </source>
</reference>
<evidence type="ECO:0000256" key="3">
    <source>
        <dbReference type="SAM" id="MobiDB-lite"/>
    </source>
</evidence>
<dbReference type="InterPro" id="IPR051560">
    <property type="entry name" value="MAM_domain-containing"/>
</dbReference>
<protein>
    <recommendedName>
        <fullName evidence="9">Sushi domain-containing protein</fullName>
    </recommendedName>
</protein>
<evidence type="ECO:0000259" key="4">
    <source>
        <dbReference type="PROSITE" id="PS50060"/>
    </source>
</evidence>
<dbReference type="SUPFAM" id="SSF90188">
    <property type="entry name" value="Somatomedin B domain"/>
    <property type="match status" value="1"/>
</dbReference>
<dbReference type="SUPFAM" id="SSF49899">
    <property type="entry name" value="Concanavalin A-like lectins/glucanases"/>
    <property type="match status" value="2"/>
</dbReference>
<evidence type="ECO:0000256" key="1">
    <source>
        <dbReference type="ARBA" id="ARBA00023157"/>
    </source>
</evidence>
<dbReference type="SMART" id="SM00032">
    <property type="entry name" value="CCP"/>
    <property type="match status" value="1"/>
</dbReference>
<gene>
    <name evidence="7" type="ORF">AGLY_001138</name>
</gene>
<dbReference type="Gene3D" id="2.60.120.200">
    <property type="match status" value="2"/>
</dbReference>
<evidence type="ECO:0000259" key="6">
    <source>
        <dbReference type="PROSITE" id="PS50958"/>
    </source>
</evidence>
<dbReference type="InterPro" id="IPR035976">
    <property type="entry name" value="Sushi/SCR/CCP_sf"/>
</dbReference>
<proteinExistence type="predicted"/>
<dbReference type="InterPro" id="IPR013320">
    <property type="entry name" value="ConA-like_dom_sf"/>
</dbReference>
<comment type="caution">
    <text evidence="2">Lacks conserved residue(s) required for the propagation of feature annotation.</text>
</comment>
<feature type="compositionally biased region" description="Polar residues" evidence="3">
    <location>
        <begin position="136"/>
        <end position="158"/>
    </location>
</feature>
<name>A0A6G0U8Y6_APHGL</name>
<dbReference type="PANTHER" id="PTHR23282">
    <property type="entry name" value="APICAL ENDOSOMAL GLYCOPROTEIN PRECURSOR"/>
    <property type="match status" value="1"/>
</dbReference>
<evidence type="ECO:0008006" key="9">
    <source>
        <dbReference type="Google" id="ProtNLM"/>
    </source>
</evidence>
<dbReference type="PROSITE" id="PS50923">
    <property type="entry name" value="SUSHI"/>
    <property type="match status" value="1"/>
</dbReference>
<evidence type="ECO:0000259" key="5">
    <source>
        <dbReference type="PROSITE" id="PS50923"/>
    </source>
</evidence>
<keyword evidence="1 2" id="KW-1015">Disulfide bond</keyword>
<evidence type="ECO:0000313" key="8">
    <source>
        <dbReference type="Proteomes" id="UP000475862"/>
    </source>
</evidence>
<dbReference type="InterPro" id="IPR000436">
    <property type="entry name" value="Sushi_SCR_CCP_dom"/>
</dbReference>
<accession>A0A6G0U8Y6</accession>
<dbReference type="CDD" id="cd00033">
    <property type="entry name" value="CCP"/>
    <property type="match status" value="1"/>
</dbReference>
<dbReference type="PANTHER" id="PTHR23282:SF101">
    <property type="entry name" value="MAM DOMAIN-CONTAINING PROTEIN"/>
    <property type="match status" value="1"/>
</dbReference>
<dbReference type="SUPFAM" id="SSF57535">
    <property type="entry name" value="Complement control module/SCR domain"/>
    <property type="match status" value="1"/>
</dbReference>
<evidence type="ECO:0000256" key="2">
    <source>
        <dbReference type="PROSITE-ProRule" id="PRU00302"/>
    </source>
</evidence>
<organism evidence="7 8">
    <name type="scientific">Aphis glycines</name>
    <name type="common">Soybean aphid</name>
    <dbReference type="NCBI Taxonomy" id="307491"/>
    <lineage>
        <taxon>Eukaryota</taxon>
        <taxon>Metazoa</taxon>
        <taxon>Ecdysozoa</taxon>
        <taxon>Arthropoda</taxon>
        <taxon>Hexapoda</taxon>
        <taxon>Insecta</taxon>
        <taxon>Pterygota</taxon>
        <taxon>Neoptera</taxon>
        <taxon>Paraneoptera</taxon>
        <taxon>Hemiptera</taxon>
        <taxon>Sternorrhyncha</taxon>
        <taxon>Aphidomorpha</taxon>
        <taxon>Aphidoidea</taxon>
        <taxon>Aphididae</taxon>
        <taxon>Aphidini</taxon>
        <taxon>Aphis</taxon>
        <taxon>Aphis</taxon>
    </lineage>
</organism>
<keyword evidence="2" id="KW-0768">Sushi</keyword>
<evidence type="ECO:0000313" key="7">
    <source>
        <dbReference type="EMBL" id="KAE9545595.1"/>
    </source>
</evidence>
<dbReference type="OrthoDB" id="6107927at2759"/>
<dbReference type="GO" id="GO:0016020">
    <property type="term" value="C:membrane"/>
    <property type="evidence" value="ECO:0007669"/>
    <property type="project" value="InterPro"/>
</dbReference>
<dbReference type="Pfam" id="PF00629">
    <property type="entry name" value="MAM"/>
    <property type="match status" value="2"/>
</dbReference>
<feature type="region of interest" description="Disordered" evidence="3">
    <location>
        <begin position="132"/>
        <end position="158"/>
    </location>
</feature>
<dbReference type="AlphaFoldDB" id="A0A6G0U8Y6"/>
<dbReference type="EMBL" id="VYZN01000001">
    <property type="protein sequence ID" value="KAE9545595.1"/>
    <property type="molecule type" value="Genomic_DNA"/>
</dbReference>
<dbReference type="SMART" id="SM00137">
    <property type="entry name" value="MAM"/>
    <property type="match status" value="2"/>
</dbReference>
<sequence length="815" mass="92067">MEYEKRKQKYLDKLKKTSSKGLYKSTGVLDIQHDNSLCFNESNQKYVEPKCEPNDLLAKVECYIRANPSSHITKNRLTVKRGLDYRNLASNFQNSNVIQKSYDVQDLENVISFIKPKRKLVNYKPDTKIKFGPPDATSTVKHNQAQSESIQNQQNTKNTKLMDCTDPVNNDFNNMSSISSGSDFIFKPVVDLFKSPDSCITKSSQDSFVCSTQEILFTNSDDSINIDEVKLELNEEYFSSPEICLNENKKNSCQIKITDYQSRSTFHTVLEKGNQISNKKYSSFRRELFECESAPPKNQCVQKFPILNGRVKLLLSNGVTIAKITCFQPYVLVNGNETMTCIEGKWDSEFPICAKVDPIHLSCDFESIEERFCGWRNYIYNEIDWLADKMSILSNSYRRHVTPGSSQYFTNYYISLNAGNYGPTTAGRLISPSLLPVASKQRCLQFSYKVTSGDSQNRPTLKVILGGIPHWETREGEGRAIIGLYRFNVSNKIVIEGSSCRAAIDNLMITEDDSCTKRPYNEEINSCHDNCGIISDGVGCSCDWLCYKNKNCCLDIQIKCPYIKPMDDIVKLYLTTSTTTTTPKTVTTAAKNNILNLSCDFESSNETFCGWENDILNNTDWLVDKISFIFNSRHVIPGSSNYFTNNYISLDTGNDEFTNTGRLLSPSLLPVKNDQRCLIFTYKVTSGKSNGPPILKVTFGDIPHWETHKGEGKAIIGLYKLNTTSRIVIEGKNCKAAIDNIVITEGDSCNKQPYVEVNSTTPILISMMTPEKNKVLNAKIIPKNEYNDTTTTNMPTFMSTDKLSNMMPFINSTSN</sequence>
<feature type="domain" description="SMB" evidence="6">
    <location>
        <begin position="523"/>
        <end position="566"/>
    </location>
</feature>
<dbReference type="InterPro" id="IPR036024">
    <property type="entry name" value="Somatomedin_B-like_dom_sf"/>
</dbReference>
<dbReference type="PROSITE" id="PS50958">
    <property type="entry name" value="SMB_2"/>
    <property type="match status" value="1"/>
</dbReference>
<dbReference type="Proteomes" id="UP000475862">
    <property type="component" value="Unassembled WGS sequence"/>
</dbReference>
<dbReference type="PROSITE" id="PS50060">
    <property type="entry name" value="MAM_2"/>
    <property type="match status" value="2"/>
</dbReference>